<gene>
    <name evidence="2" type="ORF">DRW07_14515</name>
</gene>
<organism evidence="2 3">
    <name type="scientific">Alteromonas sediminis</name>
    <dbReference type="NCBI Taxonomy" id="2259342"/>
    <lineage>
        <taxon>Bacteria</taxon>
        <taxon>Pseudomonadati</taxon>
        <taxon>Pseudomonadota</taxon>
        <taxon>Gammaproteobacteria</taxon>
        <taxon>Alteromonadales</taxon>
        <taxon>Alteromonadaceae</taxon>
        <taxon>Alteromonas/Salinimonas group</taxon>
        <taxon>Alteromonas</taxon>
    </lineage>
</organism>
<dbReference type="Proteomes" id="UP000275281">
    <property type="component" value="Unassembled WGS sequence"/>
</dbReference>
<dbReference type="SUPFAM" id="SSF81901">
    <property type="entry name" value="HCP-like"/>
    <property type="match status" value="1"/>
</dbReference>
<evidence type="ECO:0000313" key="3">
    <source>
        <dbReference type="Proteomes" id="UP000275281"/>
    </source>
</evidence>
<dbReference type="InterPro" id="IPR011990">
    <property type="entry name" value="TPR-like_helical_dom_sf"/>
</dbReference>
<dbReference type="AlphaFoldDB" id="A0A3N5Y0I9"/>
<comment type="caution">
    <text evidence="2">The sequence shown here is derived from an EMBL/GenBank/DDBJ whole genome shotgun (WGS) entry which is preliminary data.</text>
</comment>
<protein>
    <recommendedName>
        <fullName evidence="4">Tetratricopeptide repeat protein</fullName>
    </recommendedName>
</protein>
<feature type="signal peptide" evidence="1">
    <location>
        <begin position="1"/>
        <end position="21"/>
    </location>
</feature>
<dbReference type="RefSeq" id="WP_124028647.1">
    <property type="nucleotide sequence ID" value="NZ_JBHRSN010000007.1"/>
</dbReference>
<proteinExistence type="predicted"/>
<keyword evidence="1" id="KW-0732">Signal</keyword>
<accession>A0A3N5Y0I9</accession>
<dbReference type="OrthoDB" id="192575at2"/>
<evidence type="ECO:0000313" key="2">
    <source>
        <dbReference type="EMBL" id="RPJ66016.1"/>
    </source>
</evidence>
<keyword evidence="3" id="KW-1185">Reference proteome</keyword>
<dbReference type="Gene3D" id="1.25.40.10">
    <property type="entry name" value="Tetratricopeptide repeat domain"/>
    <property type="match status" value="1"/>
</dbReference>
<name>A0A3N5Y0I9_9ALTE</name>
<feature type="chain" id="PRO_5018046900" description="Tetratricopeptide repeat protein" evidence="1">
    <location>
        <begin position="22"/>
        <end position="344"/>
    </location>
</feature>
<evidence type="ECO:0008006" key="4">
    <source>
        <dbReference type="Google" id="ProtNLM"/>
    </source>
</evidence>
<reference evidence="2 3" key="1">
    <citation type="submission" date="2018-11" db="EMBL/GenBank/DDBJ databases">
        <authorList>
            <person name="Ye M.-Q."/>
            <person name="Du Z.-J."/>
        </authorList>
    </citation>
    <scope>NUCLEOTIDE SEQUENCE [LARGE SCALE GENOMIC DNA]</scope>
    <source>
        <strain evidence="2 3">U0105</strain>
    </source>
</reference>
<sequence>MKRCVQVLLFIVIAIATPAKASEPNSAMQLFKQEKYQAVIDILLSKPDKSLNDYRLLINAQLKIDLDDAEESAESMKSAYQDDFRSHLTYASVMGAQASDSIFSALGYAKKAKGSLIKAVELDNTNPAALNALFSFHLAAPSIAGGDKEEARRLVQRIKAVDVIEGELAQARYLLSEENTEGAKAILVALSQQPNSALRANMQLGHRYVSEENFGKAIEAYRLAASAELAAPNEHADDQIKTRYAEWQQTKLFAHYRIGWVAVESKTHLEEGVASLRAYIMAYQQAEQVFNLPSLSWAKIRLTELLLELEQFQEAKVLFSTINELDESDFKKHVRRLKKRLRNT</sequence>
<dbReference type="EMBL" id="RPOK01000004">
    <property type="protein sequence ID" value="RPJ66016.1"/>
    <property type="molecule type" value="Genomic_DNA"/>
</dbReference>
<evidence type="ECO:0000256" key="1">
    <source>
        <dbReference type="SAM" id="SignalP"/>
    </source>
</evidence>
<dbReference type="SUPFAM" id="SSF48452">
    <property type="entry name" value="TPR-like"/>
    <property type="match status" value="1"/>
</dbReference>